<dbReference type="EMBL" id="FOLY01000001">
    <property type="protein sequence ID" value="SFC12131.1"/>
    <property type="molecule type" value="Genomic_DNA"/>
</dbReference>
<comment type="similarity">
    <text evidence="2">Belongs to the peptidase M20A family. ArgE subfamily.</text>
</comment>
<reference evidence="12" key="1">
    <citation type="submission" date="2016-10" db="EMBL/GenBank/DDBJ databases">
        <authorList>
            <person name="Varghese N."/>
            <person name="Submissions S."/>
        </authorList>
    </citation>
    <scope>NUCLEOTIDE SEQUENCE [LARGE SCALE GENOMIC DNA]</scope>
    <source>
        <strain evidence="12">DSM 23439</strain>
    </source>
</reference>
<dbReference type="GO" id="GO:0046872">
    <property type="term" value="F:metal ion binding"/>
    <property type="evidence" value="ECO:0007669"/>
    <property type="project" value="UniProtKB-KW"/>
</dbReference>
<dbReference type="SUPFAM" id="SSF53187">
    <property type="entry name" value="Zn-dependent exopeptidases"/>
    <property type="match status" value="1"/>
</dbReference>
<dbReference type="InterPro" id="IPR011650">
    <property type="entry name" value="Peptidase_M20_dimer"/>
</dbReference>
<keyword evidence="8" id="KW-0862">Zinc</keyword>
<dbReference type="InterPro" id="IPR010169">
    <property type="entry name" value="AcOrn-deacetyl"/>
</dbReference>
<organism evidence="11 12">
    <name type="scientific">Kushneria avicenniae</name>
    <dbReference type="NCBI Taxonomy" id="402385"/>
    <lineage>
        <taxon>Bacteria</taxon>
        <taxon>Pseudomonadati</taxon>
        <taxon>Pseudomonadota</taxon>
        <taxon>Gammaproteobacteria</taxon>
        <taxon>Oceanospirillales</taxon>
        <taxon>Halomonadaceae</taxon>
        <taxon>Kushneria</taxon>
    </lineage>
</organism>
<dbReference type="PANTHER" id="PTHR43808:SF31">
    <property type="entry name" value="N-ACETYL-L-CITRULLINE DEACETYLASE"/>
    <property type="match status" value="1"/>
</dbReference>
<dbReference type="Pfam" id="PF01546">
    <property type="entry name" value="Peptidase_M20"/>
    <property type="match status" value="1"/>
</dbReference>
<dbReference type="GO" id="GO:0008777">
    <property type="term" value="F:acetylornithine deacetylase activity"/>
    <property type="evidence" value="ECO:0007669"/>
    <property type="project" value="TreeGrafter"/>
</dbReference>
<keyword evidence="5" id="KW-0028">Amino-acid biosynthesis</keyword>
<comment type="cofactor">
    <cofactor evidence="1">
        <name>Zn(2+)</name>
        <dbReference type="ChEBI" id="CHEBI:29105"/>
    </cofactor>
</comment>
<name>A0A1I1GKY2_9GAMM</name>
<dbReference type="PANTHER" id="PTHR43808">
    <property type="entry name" value="ACETYLORNITHINE DEACETYLASE"/>
    <property type="match status" value="1"/>
</dbReference>
<dbReference type="RefSeq" id="WP_090130653.1">
    <property type="nucleotide sequence ID" value="NZ_FOLY01000001.1"/>
</dbReference>
<protein>
    <submittedName>
        <fullName evidence="11">Acetylornithine deacetylase</fullName>
    </submittedName>
</protein>
<keyword evidence="4" id="KW-0055">Arginine biosynthesis</keyword>
<dbReference type="InterPro" id="IPR050072">
    <property type="entry name" value="Peptidase_M20A"/>
</dbReference>
<dbReference type="PROSITE" id="PS00759">
    <property type="entry name" value="ARGE_DAPE_CPG2_2"/>
    <property type="match status" value="1"/>
</dbReference>
<keyword evidence="7" id="KW-0378">Hydrolase</keyword>
<dbReference type="AlphaFoldDB" id="A0A1I1GKY2"/>
<dbReference type="Pfam" id="PF07687">
    <property type="entry name" value="M20_dimer"/>
    <property type="match status" value="1"/>
</dbReference>
<dbReference type="CDD" id="cd03894">
    <property type="entry name" value="M20_ArgE"/>
    <property type="match status" value="1"/>
</dbReference>
<dbReference type="OrthoDB" id="3665926at2"/>
<gene>
    <name evidence="11" type="ORF">SAMN05421848_0627</name>
</gene>
<sequence length="391" mass="42948">MTTTPAALPTTARDILATLVGFDVLSRHSNLALIEWVEQFLDAHGVSHERIASDDGERFNLLARIGPDVPGGVVLSGHTDVVPVEGQTWQSAPFTLTERDGRLYARGSCDMKGFLACALSGVPDWCQRELKHPIWLAFSYDEEIGCLGAPRMIKHLMEHYSTPAAVIVGEPTLMAPVTLQKGITTLRTVVHGVPSHSSQVNQGISAIHVAARLITRIEDIMSELAEENHLNDAFNVPHSSLHVGTLKGGNAINIMAQHCEFDWEIRHLPEEGFEAVYERFRDYSDEIESMLQAVNTGFAIETTTLTRTVPGLEDRDNDQAMALLERLGVHDPQQAVAYATEAGQFQQAGLQAVICGPGSIEQAHRADEFIAIEQLEKGEHFMQTLGELMTQ</sequence>
<dbReference type="NCBIfam" id="TIGR01892">
    <property type="entry name" value="AcOrn-deacetyl"/>
    <property type="match status" value="1"/>
</dbReference>
<evidence type="ECO:0000256" key="9">
    <source>
        <dbReference type="ARBA" id="ARBA00023285"/>
    </source>
</evidence>
<evidence type="ECO:0000256" key="3">
    <source>
        <dbReference type="ARBA" id="ARBA00022490"/>
    </source>
</evidence>
<dbReference type="InterPro" id="IPR002933">
    <property type="entry name" value="Peptidase_M20"/>
</dbReference>
<keyword evidence="3" id="KW-0963">Cytoplasm</keyword>
<evidence type="ECO:0000256" key="7">
    <source>
        <dbReference type="ARBA" id="ARBA00022801"/>
    </source>
</evidence>
<dbReference type="NCBIfam" id="NF005710">
    <property type="entry name" value="PRK07522.1"/>
    <property type="match status" value="1"/>
</dbReference>
<evidence type="ECO:0000313" key="12">
    <source>
        <dbReference type="Proteomes" id="UP000199046"/>
    </source>
</evidence>
<evidence type="ECO:0000256" key="5">
    <source>
        <dbReference type="ARBA" id="ARBA00022605"/>
    </source>
</evidence>
<dbReference type="SUPFAM" id="SSF55031">
    <property type="entry name" value="Bacterial exopeptidase dimerisation domain"/>
    <property type="match status" value="1"/>
</dbReference>
<evidence type="ECO:0000259" key="10">
    <source>
        <dbReference type="Pfam" id="PF07687"/>
    </source>
</evidence>
<dbReference type="InterPro" id="IPR036264">
    <property type="entry name" value="Bact_exopeptidase_dim_dom"/>
</dbReference>
<evidence type="ECO:0000256" key="1">
    <source>
        <dbReference type="ARBA" id="ARBA00001947"/>
    </source>
</evidence>
<proteinExistence type="inferred from homology"/>
<evidence type="ECO:0000256" key="2">
    <source>
        <dbReference type="ARBA" id="ARBA00005691"/>
    </source>
</evidence>
<keyword evidence="9" id="KW-0170">Cobalt</keyword>
<feature type="domain" description="Peptidase M20 dimerisation" evidence="10">
    <location>
        <begin position="180"/>
        <end position="286"/>
    </location>
</feature>
<evidence type="ECO:0000313" key="11">
    <source>
        <dbReference type="EMBL" id="SFC12131.1"/>
    </source>
</evidence>
<dbReference type="GO" id="GO:0006526">
    <property type="term" value="P:L-arginine biosynthetic process"/>
    <property type="evidence" value="ECO:0007669"/>
    <property type="project" value="UniProtKB-KW"/>
</dbReference>
<dbReference type="InterPro" id="IPR001261">
    <property type="entry name" value="ArgE/DapE_CS"/>
</dbReference>
<evidence type="ECO:0000256" key="6">
    <source>
        <dbReference type="ARBA" id="ARBA00022723"/>
    </source>
</evidence>
<dbReference type="Proteomes" id="UP000199046">
    <property type="component" value="Unassembled WGS sequence"/>
</dbReference>
<dbReference type="STRING" id="402385.SAMN05421848_0627"/>
<dbReference type="Gene3D" id="3.30.70.360">
    <property type="match status" value="1"/>
</dbReference>
<evidence type="ECO:0000256" key="8">
    <source>
        <dbReference type="ARBA" id="ARBA00022833"/>
    </source>
</evidence>
<accession>A0A1I1GKY2</accession>
<keyword evidence="12" id="KW-1185">Reference proteome</keyword>
<keyword evidence="6" id="KW-0479">Metal-binding</keyword>
<dbReference type="Gene3D" id="3.40.630.10">
    <property type="entry name" value="Zn peptidases"/>
    <property type="match status" value="1"/>
</dbReference>
<evidence type="ECO:0000256" key="4">
    <source>
        <dbReference type="ARBA" id="ARBA00022571"/>
    </source>
</evidence>